<protein>
    <submittedName>
        <fullName evidence="10">Transcriptional regulator</fullName>
    </submittedName>
</protein>
<feature type="region of interest" description="Disordered" evidence="8">
    <location>
        <begin position="62"/>
        <end position="108"/>
    </location>
</feature>
<dbReference type="OrthoDB" id="10018191at2759"/>
<feature type="region of interest" description="Disordered" evidence="8">
    <location>
        <begin position="171"/>
        <end position="204"/>
    </location>
</feature>
<dbReference type="SMART" id="SM00355">
    <property type="entry name" value="ZnF_C2H2"/>
    <property type="match status" value="2"/>
</dbReference>
<evidence type="ECO:0000256" key="4">
    <source>
        <dbReference type="ARBA" id="ARBA00022771"/>
    </source>
</evidence>
<evidence type="ECO:0000256" key="6">
    <source>
        <dbReference type="ARBA" id="ARBA00023242"/>
    </source>
</evidence>
<keyword evidence="5" id="KW-0862">Zinc</keyword>
<dbReference type="AlphaFoldDB" id="A0A9Q8PCW0"/>
<evidence type="ECO:0000313" key="10">
    <source>
        <dbReference type="EMBL" id="UJO20211.1"/>
    </source>
</evidence>
<dbReference type="PROSITE" id="PS00028">
    <property type="entry name" value="ZINC_FINGER_C2H2_1"/>
    <property type="match status" value="2"/>
</dbReference>
<evidence type="ECO:0000256" key="3">
    <source>
        <dbReference type="ARBA" id="ARBA00022737"/>
    </source>
</evidence>
<feature type="domain" description="C2H2-type" evidence="9">
    <location>
        <begin position="14"/>
        <end position="41"/>
    </location>
</feature>
<gene>
    <name evidence="10" type="ORF">CLAFUR5_10741</name>
</gene>
<feature type="compositionally biased region" description="Polar residues" evidence="8">
    <location>
        <begin position="84"/>
        <end position="108"/>
    </location>
</feature>
<keyword evidence="6" id="KW-0539">Nucleus</keyword>
<keyword evidence="11" id="KW-1185">Reference proteome</keyword>
<dbReference type="Gene3D" id="3.30.160.60">
    <property type="entry name" value="Classic Zinc Finger"/>
    <property type="match status" value="2"/>
</dbReference>
<evidence type="ECO:0000259" key="9">
    <source>
        <dbReference type="PROSITE" id="PS50157"/>
    </source>
</evidence>
<keyword evidence="4 7" id="KW-0863">Zinc-finger</keyword>
<evidence type="ECO:0000256" key="1">
    <source>
        <dbReference type="ARBA" id="ARBA00004123"/>
    </source>
</evidence>
<evidence type="ECO:0000256" key="5">
    <source>
        <dbReference type="ARBA" id="ARBA00022833"/>
    </source>
</evidence>
<sequence>MTDARDGPLGIRKHQCEYCPKSFKRREHWQRHSRSHTNEKPFECRFCQKCFARRDLVTRHEKTLHANDGSPTRSPTGVRRPSTAIASNHLSPTSGKSGMNDVLSPQTNEPWDGIESLAATVSPTYPSTQAIENFEHYAAPSANGFEEFLDPALRMPSDGADAWDWTVTQPSQSANATVMRQTAEDPTASSSGEAAMSNNDQESAAVVPESVVKDLLNHTPGPSLIDNTNPPSTHLVRVCLAAYFESFNVHLPLIHQPTFQYTDEPPQLLLAMAAIGALYRLERKVATYLYLAAEASLPDATFVSDQTCADLFYAGDLASPDAAVDNIQTIKLADARTLLLLMLFGAFSGNREVSENAIGRQGRLANAYHSIARNVQRESQLPASSIGWSGWLRLESHRRLLHGIWVACNLSTAVYGIRPGVSVPLHGDVQLSCHDTLWWATTAAEWQVSVGDAQPSPTIKAAVEVLCSDDHATLAHLPTSSTFAVTVLMHAFSVHTWHSANSFGGSGSESILHGLSASRRLLQDGAPPLTGSIEPRSDFLFNASAISRIAYSRSCSALATTDRSAMLRGDTAASTAAMRDYIQEPIPRTPATLAAVENVFETFVFQDRGGILLIRKTAGLVWSFEHVIAAWDSVLLLTKWLHESSTDTESGEQALRDHVAATLEHEGCNIEPEGSMAAAVARFFSLFCDEWVWGVTARMGTVLRSIADLLEETHSKSKEP</sequence>
<organism evidence="10 11">
    <name type="scientific">Passalora fulva</name>
    <name type="common">Tomato leaf mold</name>
    <name type="synonym">Cladosporium fulvum</name>
    <dbReference type="NCBI Taxonomy" id="5499"/>
    <lineage>
        <taxon>Eukaryota</taxon>
        <taxon>Fungi</taxon>
        <taxon>Dikarya</taxon>
        <taxon>Ascomycota</taxon>
        <taxon>Pezizomycotina</taxon>
        <taxon>Dothideomycetes</taxon>
        <taxon>Dothideomycetidae</taxon>
        <taxon>Mycosphaerellales</taxon>
        <taxon>Mycosphaerellaceae</taxon>
        <taxon>Fulvia</taxon>
    </lineage>
</organism>
<dbReference type="GeneID" id="71990619"/>
<dbReference type="InterPro" id="IPR013087">
    <property type="entry name" value="Znf_C2H2_type"/>
</dbReference>
<evidence type="ECO:0000256" key="7">
    <source>
        <dbReference type="PROSITE-ProRule" id="PRU00042"/>
    </source>
</evidence>
<dbReference type="EMBL" id="CP090169">
    <property type="protein sequence ID" value="UJO20211.1"/>
    <property type="molecule type" value="Genomic_DNA"/>
</dbReference>
<dbReference type="InterPro" id="IPR007219">
    <property type="entry name" value="XnlR_reg_dom"/>
</dbReference>
<evidence type="ECO:0000313" key="11">
    <source>
        <dbReference type="Proteomes" id="UP000756132"/>
    </source>
</evidence>
<dbReference type="PANTHER" id="PTHR40626">
    <property type="entry name" value="MIP31509P"/>
    <property type="match status" value="1"/>
</dbReference>
<dbReference type="Proteomes" id="UP000756132">
    <property type="component" value="Chromosome 7"/>
</dbReference>
<feature type="domain" description="C2H2-type" evidence="9">
    <location>
        <begin position="42"/>
        <end position="70"/>
    </location>
</feature>
<keyword evidence="2" id="KW-0479">Metal-binding</keyword>
<dbReference type="InterPro" id="IPR051059">
    <property type="entry name" value="VerF-like"/>
</dbReference>
<feature type="compositionally biased region" description="Polar residues" evidence="8">
    <location>
        <begin position="187"/>
        <end position="202"/>
    </location>
</feature>
<dbReference type="PANTHER" id="PTHR40626:SF10">
    <property type="entry name" value="C2H2-TYPE DOMAIN-CONTAINING PROTEIN"/>
    <property type="match status" value="1"/>
</dbReference>
<keyword evidence="3" id="KW-0677">Repeat</keyword>
<reference evidence="10" key="2">
    <citation type="journal article" date="2022" name="Microb. Genom.">
        <title>A chromosome-scale genome assembly of the tomato pathogen Cladosporium fulvum reveals a compartmentalized genome architecture and the presence of a dispensable chromosome.</title>
        <authorList>
            <person name="Zaccaron A.Z."/>
            <person name="Chen L.H."/>
            <person name="Samaras A."/>
            <person name="Stergiopoulos I."/>
        </authorList>
    </citation>
    <scope>NUCLEOTIDE SEQUENCE</scope>
    <source>
        <strain evidence="10">Race5_Kim</strain>
    </source>
</reference>
<dbReference type="RefSeq" id="XP_047764577.1">
    <property type="nucleotide sequence ID" value="XM_047909889.1"/>
</dbReference>
<evidence type="ECO:0000256" key="8">
    <source>
        <dbReference type="SAM" id="MobiDB-lite"/>
    </source>
</evidence>
<dbReference type="GO" id="GO:0000978">
    <property type="term" value="F:RNA polymerase II cis-regulatory region sequence-specific DNA binding"/>
    <property type="evidence" value="ECO:0007669"/>
    <property type="project" value="InterPro"/>
</dbReference>
<reference evidence="10" key="1">
    <citation type="submission" date="2021-12" db="EMBL/GenBank/DDBJ databases">
        <authorList>
            <person name="Zaccaron A."/>
            <person name="Stergiopoulos I."/>
        </authorList>
    </citation>
    <scope>NUCLEOTIDE SEQUENCE</scope>
    <source>
        <strain evidence="10">Race5_Kim</strain>
    </source>
</reference>
<dbReference type="GO" id="GO:0006351">
    <property type="term" value="P:DNA-templated transcription"/>
    <property type="evidence" value="ECO:0007669"/>
    <property type="project" value="InterPro"/>
</dbReference>
<dbReference type="GO" id="GO:0000981">
    <property type="term" value="F:DNA-binding transcription factor activity, RNA polymerase II-specific"/>
    <property type="evidence" value="ECO:0007669"/>
    <property type="project" value="InterPro"/>
</dbReference>
<proteinExistence type="predicted"/>
<dbReference type="Pfam" id="PF04082">
    <property type="entry name" value="Fungal_trans"/>
    <property type="match status" value="1"/>
</dbReference>
<dbReference type="GO" id="GO:0008270">
    <property type="term" value="F:zinc ion binding"/>
    <property type="evidence" value="ECO:0007669"/>
    <property type="project" value="UniProtKB-KW"/>
</dbReference>
<dbReference type="KEGG" id="ffu:CLAFUR5_10741"/>
<name>A0A9Q8PCW0_PASFU</name>
<dbReference type="GO" id="GO:0000785">
    <property type="term" value="C:chromatin"/>
    <property type="evidence" value="ECO:0007669"/>
    <property type="project" value="TreeGrafter"/>
</dbReference>
<dbReference type="PROSITE" id="PS50157">
    <property type="entry name" value="ZINC_FINGER_C2H2_2"/>
    <property type="match status" value="2"/>
</dbReference>
<dbReference type="SUPFAM" id="SSF57667">
    <property type="entry name" value="beta-beta-alpha zinc fingers"/>
    <property type="match status" value="1"/>
</dbReference>
<accession>A0A9Q8PCW0</accession>
<comment type="subcellular location">
    <subcellularLocation>
        <location evidence="1">Nucleus</location>
    </subcellularLocation>
</comment>
<evidence type="ECO:0000256" key="2">
    <source>
        <dbReference type="ARBA" id="ARBA00022723"/>
    </source>
</evidence>
<dbReference type="CDD" id="cd12148">
    <property type="entry name" value="fungal_TF_MHR"/>
    <property type="match status" value="1"/>
</dbReference>
<feature type="compositionally biased region" description="Polar residues" evidence="8">
    <location>
        <begin position="171"/>
        <end position="180"/>
    </location>
</feature>
<dbReference type="GO" id="GO:0005634">
    <property type="term" value="C:nucleus"/>
    <property type="evidence" value="ECO:0007669"/>
    <property type="project" value="UniProtKB-SubCell"/>
</dbReference>
<dbReference type="InterPro" id="IPR036236">
    <property type="entry name" value="Znf_C2H2_sf"/>
</dbReference>